<feature type="active site" description="Proton donor/acceptor" evidence="7">
    <location>
        <position position="355"/>
    </location>
</feature>
<feature type="active site" description="Nucleophile" evidence="7">
    <location>
        <position position="376"/>
    </location>
</feature>
<evidence type="ECO:0000313" key="11">
    <source>
        <dbReference type="Proteomes" id="UP000515861"/>
    </source>
</evidence>
<dbReference type="InterPro" id="IPR052905">
    <property type="entry name" value="LD-transpeptidase_YkuD-like"/>
</dbReference>
<evidence type="ECO:0000259" key="9">
    <source>
        <dbReference type="PROSITE" id="PS52029"/>
    </source>
</evidence>
<proteinExistence type="inferred from homology"/>
<keyword evidence="8" id="KW-0732">Signal</keyword>
<dbReference type="CDD" id="cd16913">
    <property type="entry name" value="YkuD_like"/>
    <property type="match status" value="1"/>
</dbReference>
<comment type="pathway">
    <text evidence="1 7">Cell wall biogenesis; peptidoglycan biosynthesis.</text>
</comment>
<sequence length="447" mass="48398">MTKRALLCAAVAALAAFPTTTGVALAQNAPTAYQSAGFPTAGQVSAFYASSRLGPIWFQGNALKPAATDLIAVMQRAPLDGIAAGPQYAAQLQQAVQAAATGSPQAIAFADRSLSEAFVLYVQSMERPITGMTYGYEYLRPKVSSADKILAIAAGVPNLQQHVEQIANPNSIYAGIRNTAWSQMQASGVTTPDPRVVANLERVRGMPSKGRFVMVNSANQTLYMYNDNVPVGSMKIVVGDNGEHLKNRPDTRTPLITSTMHYVIHNPYWNASDVLLRLNIAPRYAAEGDSYLKARGFRVMSDWTHDAKELPASSVDWAGVRAGKVSVRIRQDPGPDNFMGELKFPFANPQDIYLHDTDPADRKLFSLAQRTRSNGCVRLENAHGLATWLLGHAPDPSIKQAEYPEQMARGVPVFVTYITAQPDNGKLTFLKDVYGWDPAGGARASGK</sequence>
<dbReference type="GO" id="GO:0016740">
    <property type="term" value="F:transferase activity"/>
    <property type="evidence" value="ECO:0007669"/>
    <property type="project" value="UniProtKB-KW"/>
</dbReference>
<dbReference type="GO" id="GO:0071555">
    <property type="term" value="P:cell wall organization"/>
    <property type="evidence" value="ECO:0007669"/>
    <property type="project" value="UniProtKB-UniRule"/>
</dbReference>
<accession>A0A7G9L3E7</accession>
<evidence type="ECO:0000256" key="6">
    <source>
        <dbReference type="ARBA" id="ARBA00023316"/>
    </source>
</evidence>
<evidence type="ECO:0000256" key="3">
    <source>
        <dbReference type="ARBA" id="ARBA00022679"/>
    </source>
</evidence>
<dbReference type="GO" id="GO:0004180">
    <property type="term" value="F:carboxypeptidase activity"/>
    <property type="evidence" value="ECO:0007669"/>
    <property type="project" value="UniProtKB-ARBA"/>
</dbReference>
<dbReference type="InterPro" id="IPR005490">
    <property type="entry name" value="LD_TPept_cat_dom"/>
</dbReference>
<keyword evidence="6 7" id="KW-0961">Cell wall biogenesis/degradation</keyword>
<evidence type="ECO:0000256" key="2">
    <source>
        <dbReference type="ARBA" id="ARBA00005992"/>
    </source>
</evidence>
<dbReference type="AlphaFoldDB" id="A0A7G9L3E7"/>
<dbReference type="PANTHER" id="PTHR41533:SF2">
    <property type="entry name" value="BLR7131 PROTEIN"/>
    <property type="match status" value="1"/>
</dbReference>
<dbReference type="EMBL" id="CP060697">
    <property type="protein sequence ID" value="QNM83146.1"/>
    <property type="molecule type" value="Genomic_DNA"/>
</dbReference>
<name>A0A7G9L3E7_9SPHN</name>
<dbReference type="KEGG" id="ssau:H8M03_01945"/>
<evidence type="ECO:0000313" key="10">
    <source>
        <dbReference type="EMBL" id="QNM83146.1"/>
    </source>
</evidence>
<dbReference type="RefSeq" id="WP_187480101.1">
    <property type="nucleotide sequence ID" value="NZ_CP060697.1"/>
</dbReference>
<evidence type="ECO:0000256" key="1">
    <source>
        <dbReference type="ARBA" id="ARBA00004752"/>
    </source>
</evidence>
<organism evidence="10 11">
    <name type="scientific">Sphingomonas sabuli</name>
    <dbReference type="NCBI Taxonomy" id="2764186"/>
    <lineage>
        <taxon>Bacteria</taxon>
        <taxon>Pseudomonadati</taxon>
        <taxon>Pseudomonadota</taxon>
        <taxon>Alphaproteobacteria</taxon>
        <taxon>Sphingomonadales</taxon>
        <taxon>Sphingomonadaceae</taxon>
        <taxon>Sphingomonas</taxon>
    </lineage>
</organism>
<dbReference type="PANTHER" id="PTHR41533">
    <property type="entry name" value="L,D-TRANSPEPTIDASE HI_1667-RELATED"/>
    <property type="match status" value="1"/>
</dbReference>
<dbReference type="InterPro" id="IPR038063">
    <property type="entry name" value="Transpep_catalytic_dom"/>
</dbReference>
<comment type="similarity">
    <text evidence="2">Belongs to the YkuD family.</text>
</comment>
<dbReference type="Gene3D" id="2.40.440.10">
    <property type="entry name" value="L,D-transpeptidase catalytic domain-like"/>
    <property type="match status" value="1"/>
</dbReference>
<dbReference type="Pfam" id="PF03734">
    <property type="entry name" value="YkuD"/>
    <property type="match status" value="1"/>
</dbReference>
<keyword evidence="4 7" id="KW-0133">Cell shape</keyword>
<dbReference type="InterPro" id="IPR045380">
    <property type="entry name" value="LD_TPept_scaffold_dom"/>
</dbReference>
<keyword evidence="11" id="KW-1185">Reference proteome</keyword>
<feature type="signal peptide" evidence="8">
    <location>
        <begin position="1"/>
        <end position="26"/>
    </location>
</feature>
<dbReference type="UniPathway" id="UPA00219"/>
<feature type="domain" description="L,D-TPase catalytic" evidence="9">
    <location>
        <begin position="211"/>
        <end position="416"/>
    </location>
</feature>
<protein>
    <submittedName>
        <fullName evidence="10">L,D-transpeptidase family protein</fullName>
    </submittedName>
</protein>
<feature type="chain" id="PRO_5028850576" evidence="8">
    <location>
        <begin position="27"/>
        <end position="447"/>
    </location>
</feature>
<dbReference type="PROSITE" id="PS52029">
    <property type="entry name" value="LD_TPASE"/>
    <property type="match status" value="1"/>
</dbReference>
<evidence type="ECO:0000256" key="7">
    <source>
        <dbReference type="PROSITE-ProRule" id="PRU01373"/>
    </source>
</evidence>
<reference evidence="10 11" key="1">
    <citation type="submission" date="2020-08" db="EMBL/GenBank/DDBJ databases">
        <title>Sphingomonas sp. sand1-3 16S ribosomal RNA gene Genome sequencing and assembly.</title>
        <authorList>
            <person name="Kang M."/>
        </authorList>
    </citation>
    <scope>NUCLEOTIDE SEQUENCE [LARGE SCALE GENOMIC DNA]</scope>
    <source>
        <strain evidence="11">sand1-3</strain>
    </source>
</reference>
<dbReference type="Pfam" id="PF20142">
    <property type="entry name" value="Scaffold"/>
    <property type="match status" value="1"/>
</dbReference>
<dbReference type="GO" id="GO:0008360">
    <property type="term" value="P:regulation of cell shape"/>
    <property type="evidence" value="ECO:0007669"/>
    <property type="project" value="UniProtKB-UniRule"/>
</dbReference>
<gene>
    <name evidence="10" type="ORF">H8M03_01945</name>
</gene>
<keyword evidence="5 7" id="KW-0573">Peptidoglycan synthesis</keyword>
<evidence type="ECO:0000256" key="5">
    <source>
        <dbReference type="ARBA" id="ARBA00022984"/>
    </source>
</evidence>
<evidence type="ECO:0000256" key="4">
    <source>
        <dbReference type="ARBA" id="ARBA00022960"/>
    </source>
</evidence>
<dbReference type="Proteomes" id="UP000515861">
    <property type="component" value="Chromosome"/>
</dbReference>
<keyword evidence="3" id="KW-0808">Transferase</keyword>
<dbReference type="SUPFAM" id="SSF141523">
    <property type="entry name" value="L,D-transpeptidase catalytic domain-like"/>
    <property type="match status" value="1"/>
</dbReference>
<evidence type="ECO:0000256" key="8">
    <source>
        <dbReference type="SAM" id="SignalP"/>
    </source>
</evidence>
<dbReference type="GO" id="GO:0009252">
    <property type="term" value="P:peptidoglycan biosynthetic process"/>
    <property type="evidence" value="ECO:0007669"/>
    <property type="project" value="UniProtKB-UniPathway"/>
</dbReference>